<keyword evidence="3 7" id="KW-0418">Kinase</keyword>
<evidence type="ECO:0000313" key="8">
    <source>
        <dbReference type="Proteomes" id="UP000324800"/>
    </source>
</evidence>
<dbReference type="InterPro" id="IPR008271">
    <property type="entry name" value="Ser/Thr_kinase_AS"/>
</dbReference>
<dbReference type="GO" id="GO:0000045">
    <property type="term" value="P:autophagosome assembly"/>
    <property type="evidence" value="ECO:0007669"/>
    <property type="project" value="TreeGrafter"/>
</dbReference>
<sequence length="368" mass="42785">MRQQQQHSQPLGQPNTLPQQLIEHQEFSSSLYFEFMQGMNLIIKQNKMKMRYPISNNTIPAPVYEGVTDSSQSLISNIIARINPVIVVIIVAIIKIIYEYRKQAIRALNRIVAIKVLDYRTGEQKERVDNGYKLMKEIYITMIKSTPNSFFIPFVELLDFFTGKDKNTSYLVFEYCGGGNLRDFLKQMINQGIKIDEKDAWLILNCIAQALNVMHRYRIIHSDLKPENVLFTEDKKLKLADFGLSRQLREEKDYTSVVGGNWAYLAPELLPTNRKENEDEQMIETTAVDIWSLGIIMFELLAWYHPFSHGKIRDTSLEILLRLQNEDPAKLPGDYSEKLRNLIMRMLEKDPMRRITAEQILSESEIIA</sequence>
<dbReference type="PROSITE" id="PS00108">
    <property type="entry name" value="PROTEIN_KINASE_ST"/>
    <property type="match status" value="1"/>
</dbReference>
<dbReference type="Proteomes" id="UP000324800">
    <property type="component" value="Unassembled WGS sequence"/>
</dbReference>
<proteinExistence type="predicted"/>
<dbReference type="InterPro" id="IPR011009">
    <property type="entry name" value="Kinase-like_dom_sf"/>
</dbReference>
<dbReference type="CDD" id="cd14014">
    <property type="entry name" value="STKc_PknB_like"/>
    <property type="match status" value="1"/>
</dbReference>
<accession>A0A5J4VPL3</accession>
<evidence type="ECO:0000256" key="2">
    <source>
        <dbReference type="ARBA" id="ARBA00022741"/>
    </source>
</evidence>
<keyword evidence="4" id="KW-0067">ATP-binding</keyword>
<keyword evidence="5" id="KW-0472">Membrane</keyword>
<protein>
    <submittedName>
        <fullName evidence="7">Putative Ribosomal protein S6 kinase alpha-1</fullName>
    </submittedName>
</protein>
<dbReference type="OrthoDB" id="541276at2759"/>
<reference evidence="7 8" key="1">
    <citation type="submission" date="2019-03" db="EMBL/GenBank/DDBJ databases">
        <title>Single cell metagenomics reveals metabolic interactions within the superorganism composed of flagellate Streblomastix strix and complex community of Bacteroidetes bacteria on its surface.</title>
        <authorList>
            <person name="Treitli S.C."/>
            <person name="Kolisko M."/>
            <person name="Husnik F."/>
            <person name="Keeling P."/>
            <person name="Hampl V."/>
        </authorList>
    </citation>
    <scope>NUCLEOTIDE SEQUENCE [LARGE SCALE GENOMIC DNA]</scope>
    <source>
        <strain evidence="7">ST1C</strain>
    </source>
</reference>
<evidence type="ECO:0000256" key="1">
    <source>
        <dbReference type="ARBA" id="ARBA00022679"/>
    </source>
</evidence>
<dbReference type="AlphaFoldDB" id="A0A5J4VPL3"/>
<organism evidence="7 8">
    <name type="scientific">Streblomastix strix</name>
    <dbReference type="NCBI Taxonomy" id="222440"/>
    <lineage>
        <taxon>Eukaryota</taxon>
        <taxon>Metamonada</taxon>
        <taxon>Preaxostyla</taxon>
        <taxon>Oxymonadida</taxon>
        <taxon>Streblomastigidae</taxon>
        <taxon>Streblomastix</taxon>
    </lineage>
</organism>
<evidence type="ECO:0000259" key="6">
    <source>
        <dbReference type="PROSITE" id="PS50011"/>
    </source>
</evidence>
<keyword evidence="1" id="KW-0808">Transferase</keyword>
<evidence type="ECO:0000256" key="3">
    <source>
        <dbReference type="ARBA" id="ARBA00022777"/>
    </source>
</evidence>
<dbReference type="PROSITE" id="PS50011">
    <property type="entry name" value="PROTEIN_KINASE_DOM"/>
    <property type="match status" value="1"/>
</dbReference>
<keyword evidence="2" id="KW-0547">Nucleotide-binding</keyword>
<evidence type="ECO:0000256" key="5">
    <source>
        <dbReference type="SAM" id="Phobius"/>
    </source>
</evidence>
<dbReference type="PANTHER" id="PTHR24348:SF22">
    <property type="entry name" value="NON-SPECIFIC SERINE_THREONINE PROTEIN KINASE"/>
    <property type="match status" value="1"/>
</dbReference>
<keyword evidence="5" id="KW-1133">Transmembrane helix</keyword>
<comment type="caution">
    <text evidence="7">The sequence shown here is derived from an EMBL/GenBank/DDBJ whole genome shotgun (WGS) entry which is preliminary data.</text>
</comment>
<feature type="transmembrane region" description="Helical" evidence="5">
    <location>
        <begin position="78"/>
        <end position="98"/>
    </location>
</feature>
<evidence type="ECO:0000256" key="4">
    <source>
        <dbReference type="ARBA" id="ARBA00022840"/>
    </source>
</evidence>
<gene>
    <name evidence="7" type="ORF">EZS28_020050</name>
</gene>
<keyword evidence="5" id="KW-0812">Transmembrane</keyword>
<dbReference type="InterPro" id="IPR045269">
    <property type="entry name" value="Atg1-like"/>
</dbReference>
<dbReference type="SUPFAM" id="SSF56112">
    <property type="entry name" value="Protein kinase-like (PK-like)"/>
    <property type="match status" value="1"/>
</dbReference>
<dbReference type="GO" id="GO:0010506">
    <property type="term" value="P:regulation of autophagy"/>
    <property type="evidence" value="ECO:0007669"/>
    <property type="project" value="InterPro"/>
</dbReference>
<evidence type="ECO:0000313" key="7">
    <source>
        <dbReference type="EMBL" id="KAA6384420.1"/>
    </source>
</evidence>
<feature type="domain" description="Protein kinase" evidence="6">
    <location>
        <begin position="64"/>
        <end position="367"/>
    </location>
</feature>
<dbReference type="Gene3D" id="1.10.510.10">
    <property type="entry name" value="Transferase(Phosphotransferase) domain 1"/>
    <property type="match status" value="1"/>
</dbReference>
<dbReference type="GO" id="GO:0005524">
    <property type="term" value="F:ATP binding"/>
    <property type="evidence" value="ECO:0007669"/>
    <property type="project" value="UniProtKB-KW"/>
</dbReference>
<dbReference type="PANTHER" id="PTHR24348">
    <property type="entry name" value="SERINE/THREONINE-PROTEIN KINASE UNC-51-RELATED"/>
    <property type="match status" value="1"/>
</dbReference>
<dbReference type="Pfam" id="PF00069">
    <property type="entry name" value="Pkinase"/>
    <property type="match status" value="1"/>
</dbReference>
<dbReference type="GO" id="GO:0005829">
    <property type="term" value="C:cytosol"/>
    <property type="evidence" value="ECO:0007669"/>
    <property type="project" value="TreeGrafter"/>
</dbReference>
<dbReference type="GO" id="GO:0016020">
    <property type="term" value="C:membrane"/>
    <property type="evidence" value="ECO:0007669"/>
    <property type="project" value="TreeGrafter"/>
</dbReference>
<dbReference type="GO" id="GO:0000407">
    <property type="term" value="C:phagophore assembly site"/>
    <property type="evidence" value="ECO:0007669"/>
    <property type="project" value="TreeGrafter"/>
</dbReference>
<dbReference type="SMART" id="SM00220">
    <property type="entry name" value="S_TKc"/>
    <property type="match status" value="1"/>
</dbReference>
<dbReference type="GO" id="GO:0004674">
    <property type="term" value="F:protein serine/threonine kinase activity"/>
    <property type="evidence" value="ECO:0007669"/>
    <property type="project" value="InterPro"/>
</dbReference>
<name>A0A5J4VPL3_9EUKA</name>
<dbReference type="GO" id="GO:0005776">
    <property type="term" value="C:autophagosome"/>
    <property type="evidence" value="ECO:0007669"/>
    <property type="project" value="TreeGrafter"/>
</dbReference>
<dbReference type="InterPro" id="IPR000719">
    <property type="entry name" value="Prot_kinase_dom"/>
</dbReference>
<dbReference type="EMBL" id="SNRW01005769">
    <property type="protein sequence ID" value="KAA6384420.1"/>
    <property type="molecule type" value="Genomic_DNA"/>
</dbReference>